<dbReference type="STRING" id="571915.CMUST_09415"/>
<evidence type="ECO:0000313" key="4">
    <source>
        <dbReference type="Proteomes" id="UP000035199"/>
    </source>
</evidence>
<dbReference type="KEGG" id="cmv:CMUST_09415"/>
<dbReference type="InterPro" id="IPR041702">
    <property type="entry name" value="BchD/ChlD_VWA"/>
</dbReference>
<dbReference type="Gene3D" id="3.40.50.410">
    <property type="entry name" value="von Willebrand factor, type A domain"/>
    <property type="match status" value="1"/>
</dbReference>
<protein>
    <submittedName>
        <fullName evidence="3">Protoporphyrin IX magnesium-chelatase</fullName>
    </submittedName>
</protein>
<name>A0A0G3GYI3_9CORY</name>
<dbReference type="Pfam" id="PF13519">
    <property type="entry name" value="VWA_2"/>
    <property type="match status" value="1"/>
</dbReference>
<dbReference type="SUPFAM" id="SSF53300">
    <property type="entry name" value="vWA-like"/>
    <property type="match status" value="1"/>
</dbReference>
<dbReference type="PATRIC" id="fig|571915.4.peg.1993"/>
<dbReference type="RefSeq" id="WP_047262271.1">
    <property type="nucleotide sequence ID" value="NZ_CP011542.1"/>
</dbReference>
<dbReference type="AlphaFoldDB" id="A0A0G3GYI3"/>
<comment type="similarity">
    <text evidence="1">Belongs to the Mg-chelatase subunits D/I family.</text>
</comment>
<evidence type="ECO:0000256" key="1">
    <source>
        <dbReference type="ARBA" id="ARBA00005799"/>
    </source>
</evidence>
<reference evidence="3 4" key="1">
    <citation type="journal article" date="2015" name="Genome Announc.">
        <title>Complete Genome Sequence of the Type Strain Corynebacterium mustelae DSM 45274, Isolated from Various Tissues of a Male Ferret with Lethal Sepsis.</title>
        <authorList>
            <person name="Ruckert C."/>
            <person name="Eimer J."/>
            <person name="Winkler A."/>
            <person name="Tauch A."/>
        </authorList>
    </citation>
    <scope>NUCLEOTIDE SEQUENCE [LARGE SCALE GENOMIC DNA]</scope>
    <source>
        <strain evidence="3 4">DSM 45274</strain>
    </source>
</reference>
<proteinExistence type="inferred from homology"/>
<evidence type="ECO:0000313" key="3">
    <source>
        <dbReference type="EMBL" id="AKK06199.1"/>
    </source>
</evidence>
<evidence type="ECO:0000259" key="2">
    <source>
        <dbReference type="PROSITE" id="PS50234"/>
    </source>
</evidence>
<dbReference type="PANTHER" id="PTHR35023">
    <property type="entry name" value="CHELATASE-RELATED"/>
    <property type="match status" value="1"/>
</dbReference>
<sequence length="225" mass="23248">MSNGRGVHVIGTVQAAADRGARIEDGIIQFQPADLRGAVLRGKESNLIVFVVDASGSMAANDRLAAVTGAVHSLLGDAYQRRDRVAVVSVRGAQPELVLPPTGSIDVAHRRLAAVDTGGRTPLAEGLQLAQEVIEREHHREPGRRALLVVLSDGRATGAGGLAKLHSVAGAIARRGLAGCIVIDCETAGRVKLGLAAELARNLGAVCLQLAELDAQSVAGVIDAF</sequence>
<dbReference type="InterPro" id="IPR036465">
    <property type="entry name" value="vWFA_dom_sf"/>
</dbReference>
<dbReference type="InterPro" id="IPR002035">
    <property type="entry name" value="VWF_A"/>
</dbReference>
<dbReference type="SMART" id="SM00327">
    <property type="entry name" value="VWA"/>
    <property type="match status" value="1"/>
</dbReference>
<reference evidence="4" key="2">
    <citation type="submission" date="2015-05" db="EMBL/GenBank/DDBJ databases">
        <title>Complete genome sequence of Corynebacterium mustelae DSM 45274, isolated from various tissues of a male ferret with lethal sepsis.</title>
        <authorList>
            <person name="Ruckert C."/>
            <person name="Albersmeier A."/>
            <person name="Winkler A."/>
            <person name="Tauch A."/>
        </authorList>
    </citation>
    <scope>NUCLEOTIDE SEQUENCE [LARGE SCALE GENOMIC DNA]</scope>
    <source>
        <strain evidence="4">DSM 45274</strain>
    </source>
</reference>
<dbReference type="InterPro" id="IPR052989">
    <property type="entry name" value="Mg-chelatase_DI-like"/>
</dbReference>
<dbReference type="CDD" id="cd01451">
    <property type="entry name" value="vWA_Magnesium_chelatase"/>
    <property type="match status" value="1"/>
</dbReference>
<dbReference type="OrthoDB" id="9775079at2"/>
<dbReference type="Proteomes" id="UP000035199">
    <property type="component" value="Chromosome"/>
</dbReference>
<dbReference type="EMBL" id="CP011542">
    <property type="protein sequence ID" value="AKK06199.1"/>
    <property type="molecule type" value="Genomic_DNA"/>
</dbReference>
<organism evidence="3 4">
    <name type="scientific">Corynebacterium mustelae</name>
    <dbReference type="NCBI Taxonomy" id="571915"/>
    <lineage>
        <taxon>Bacteria</taxon>
        <taxon>Bacillati</taxon>
        <taxon>Actinomycetota</taxon>
        <taxon>Actinomycetes</taxon>
        <taxon>Mycobacteriales</taxon>
        <taxon>Corynebacteriaceae</taxon>
        <taxon>Corynebacterium</taxon>
    </lineage>
</organism>
<gene>
    <name evidence="3" type="ORF">CMUST_09415</name>
</gene>
<accession>A0A0G3GYI3</accession>
<feature type="domain" description="VWFA" evidence="2">
    <location>
        <begin position="47"/>
        <end position="177"/>
    </location>
</feature>
<keyword evidence="4" id="KW-1185">Reference proteome</keyword>
<dbReference type="PROSITE" id="PS50234">
    <property type="entry name" value="VWFA"/>
    <property type="match status" value="1"/>
</dbReference>
<dbReference type="PANTHER" id="PTHR35023:SF1">
    <property type="entry name" value="MG-PROTOPORPHYRIN IX CHELATASE"/>
    <property type="match status" value="1"/>
</dbReference>